<dbReference type="PANTHER" id="PTHR43649">
    <property type="entry name" value="ARABINOSE-BINDING PROTEIN-RELATED"/>
    <property type="match status" value="1"/>
</dbReference>
<evidence type="ECO:0000256" key="1">
    <source>
        <dbReference type="SAM" id="SignalP"/>
    </source>
</evidence>
<dbReference type="InterPro" id="IPR006059">
    <property type="entry name" value="SBP"/>
</dbReference>
<protein>
    <submittedName>
        <fullName evidence="2">Carbohydrate ABC transporter substrate-binding protein</fullName>
    </submittedName>
</protein>
<evidence type="ECO:0000313" key="2">
    <source>
        <dbReference type="EMBL" id="TFJ93211.1"/>
    </source>
</evidence>
<organism evidence="2 3">
    <name type="scientific">Lentibacillus salicampi</name>
    <dbReference type="NCBI Taxonomy" id="175306"/>
    <lineage>
        <taxon>Bacteria</taxon>
        <taxon>Bacillati</taxon>
        <taxon>Bacillota</taxon>
        <taxon>Bacilli</taxon>
        <taxon>Bacillales</taxon>
        <taxon>Bacillaceae</taxon>
        <taxon>Lentibacillus</taxon>
    </lineage>
</organism>
<name>A0A4Y9AFN6_9BACI</name>
<feature type="signal peptide" evidence="1">
    <location>
        <begin position="1"/>
        <end position="21"/>
    </location>
</feature>
<keyword evidence="3" id="KW-1185">Reference proteome</keyword>
<dbReference type="Pfam" id="PF01547">
    <property type="entry name" value="SBP_bac_1"/>
    <property type="match status" value="1"/>
</dbReference>
<sequence>MRKSKWLLMFIMVLAVASTLAACGDEEASSEGDSEDVTLKFWTFGATNYEELAKEYEKENPGVTVEVKTSENADHHNSLFTALSAGTGAPDLAMVEIDQLDRFKEAQDRFVNLYELGAEEIQGNYLDWKWQIGENNENDFLFGLPTDIGPKVMFYRTDLFEKSGLPTNPDEVQNMIGSKNDLIQAGETIKEETGKPLVDSMEMVYRAVIDGATESYYDEEGNLLVEEEGNAVKEAYDLAVEFNEHGLVGSYEMWSPEWGDAVNGGDFAIEMGAAWLKGWMSDNAPDAEDQFRVAKLPEEFAGNWGGSYITIPGETDDKEEAYKFVKWLTSPDNQLNSFKSDAGLFPSTPEVYDREEFKEIEDDYFGGQKTSQYFADAATDISFVYKGSKYIPTQDEVLNALQNVYDGADPDKEWEAAVQRMKDVSKR</sequence>
<dbReference type="AlphaFoldDB" id="A0A4Y9AFN6"/>
<gene>
    <name evidence="2" type="ORF">E4U82_08395</name>
</gene>
<evidence type="ECO:0000313" key="3">
    <source>
        <dbReference type="Proteomes" id="UP000298484"/>
    </source>
</evidence>
<dbReference type="RefSeq" id="WP_135109752.1">
    <property type="nucleotide sequence ID" value="NZ_SRHY01000009.1"/>
</dbReference>
<dbReference type="SUPFAM" id="SSF53850">
    <property type="entry name" value="Periplasmic binding protein-like II"/>
    <property type="match status" value="1"/>
</dbReference>
<keyword evidence="1" id="KW-0732">Signal</keyword>
<dbReference type="Proteomes" id="UP000298484">
    <property type="component" value="Unassembled WGS sequence"/>
</dbReference>
<dbReference type="InterPro" id="IPR050490">
    <property type="entry name" value="Bact_solute-bd_prot1"/>
</dbReference>
<accession>A0A4Y9AFN6</accession>
<dbReference type="Gene3D" id="3.40.190.10">
    <property type="entry name" value="Periplasmic binding protein-like II"/>
    <property type="match status" value="1"/>
</dbReference>
<reference evidence="2 3" key="1">
    <citation type="submission" date="2019-03" db="EMBL/GenBank/DDBJ databases">
        <title>Genome sequence of Lentibacillus salicampi ATCC BAA-719.</title>
        <authorList>
            <person name="Maclea K.S."/>
            <person name="Simoes Junior M."/>
        </authorList>
    </citation>
    <scope>NUCLEOTIDE SEQUENCE [LARGE SCALE GENOMIC DNA]</scope>
    <source>
        <strain evidence="2 3">ATCC BAA-719</strain>
    </source>
</reference>
<comment type="caution">
    <text evidence="2">The sequence shown here is derived from an EMBL/GenBank/DDBJ whole genome shotgun (WGS) entry which is preliminary data.</text>
</comment>
<dbReference type="PROSITE" id="PS51257">
    <property type="entry name" value="PROKAR_LIPOPROTEIN"/>
    <property type="match status" value="1"/>
</dbReference>
<feature type="chain" id="PRO_5039642851" evidence="1">
    <location>
        <begin position="22"/>
        <end position="427"/>
    </location>
</feature>
<dbReference type="OrthoDB" id="9768630at2"/>
<dbReference type="EMBL" id="SRHY01000009">
    <property type="protein sequence ID" value="TFJ93211.1"/>
    <property type="molecule type" value="Genomic_DNA"/>
</dbReference>
<proteinExistence type="predicted"/>
<dbReference type="PANTHER" id="PTHR43649:SF32">
    <property type="entry name" value="SUGAR BINDING SECRETED PROTEIN"/>
    <property type="match status" value="1"/>
</dbReference>